<dbReference type="AlphaFoldDB" id="A0A7C5DHE6"/>
<dbReference type="InterPro" id="IPR029063">
    <property type="entry name" value="SAM-dependent_MTases_sf"/>
</dbReference>
<comment type="caution">
    <text evidence="1">The sequence shown here is derived from an EMBL/GenBank/DDBJ whole genome shotgun (WGS) entry which is preliminary data.</text>
</comment>
<reference evidence="1" key="1">
    <citation type="journal article" date="2020" name="mSystems">
        <title>Genome- and Community-Level Interaction Insights into Carbon Utilization and Element Cycling Functions of Hydrothermarchaeota in Hydrothermal Sediment.</title>
        <authorList>
            <person name="Zhou Z."/>
            <person name="Liu Y."/>
            <person name="Xu W."/>
            <person name="Pan J."/>
            <person name="Luo Z.H."/>
            <person name="Li M."/>
        </authorList>
    </citation>
    <scope>NUCLEOTIDE SEQUENCE [LARGE SCALE GENOMIC DNA]</scope>
    <source>
        <strain evidence="1">HyVt-633</strain>
    </source>
</reference>
<dbReference type="EMBL" id="DRSQ01000033">
    <property type="protein sequence ID" value="HHE31335.1"/>
    <property type="molecule type" value="Genomic_DNA"/>
</dbReference>
<protein>
    <submittedName>
        <fullName evidence="1">Class I SAM-dependent methyltransferase</fullName>
    </submittedName>
</protein>
<keyword evidence="1" id="KW-0808">Transferase</keyword>
<sequence>MTSTPPQQQSSSNLSRSALIEAGIRCALSRMVDEDDIWSRYSNDKTDIGEHLARVIRTLSAALPLNRKLRALSIGSSSEPQFRILETAFRGGLYLLDIDPKALETVRDRVTRQNIGHISMITADYNEQLHEEQHAKLFREQSLDNRLLDLITLHHSLYYCEMEQWVPLFRNIHKHLLARAGAIHAVLMAPTSRNPLTTTSLYNRFAGNYFSIRNDQSLPELKRRLERLPEFRNTQLHIRTSKVRFFVDDFVKLMQVVWMILLYPDVHNYSESQKEEIASYVYDTFHAGRQPLYQEQHHLVLYRGIGFRGLG</sequence>
<accession>A0A7C5DHE6</accession>
<dbReference type="GO" id="GO:0008168">
    <property type="term" value="F:methyltransferase activity"/>
    <property type="evidence" value="ECO:0007669"/>
    <property type="project" value="UniProtKB-KW"/>
</dbReference>
<dbReference type="SUPFAM" id="SSF53335">
    <property type="entry name" value="S-adenosyl-L-methionine-dependent methyltransferases"/>
    <property type="match status" value="1"/>
</dbReference>
<dbReference type="GO" id="GO:0032259">
    <property type="term" value="P:methylation"/>
    <property type="evidence" value="ECO:0007669"/>
    <property type="project" value="UniProtKB-KW"/>
</dbReference>
<proteinExistence type="predicted"/>
<organism evidence="1">
    <name type="scientific">Chlorobaculum parvum</name>
    <dbReference type="NCBI Taxonomy" id="274539"/>
    <lineage>
        <taxon>Bacteria</taxon>
        <taxon>Pseudomonadati</taxon>
        <taxon>Chlorobiota</taxon>
        <taxon>Chlorobiia</taxon>
        <taxon>Chlorobiales</taxon>
        <taxon>Chlorobiaceae</taxon>
        <taxon>Chlorobaculum</taxon>
    </lineage>
</organism>
<evidence type="ECO:0000313" key="1">
    <source>
        <dbReference type="EMBL" id="HHE31335.1"/>
    </source>
</evidence>
<gene>
    <name evidence="1" type="ORF">ENL07_01505</name>
</gene>
<name>A0A7C5DHE6_9CHLB</name>
<dbReference type="Proteomes" id="UP000886058">
    <property type="component" value="Unassembled WGS sequence"/>
</dbReference>
<dbReference type="Gene3D" id="3.40.50.150">
    <property type="entry name" value="Vaccinia Virus protein VP39"/>
    <property type="match status" value="1"/>
</dbReference>
<keyword evidence="1" id="KW-0489">Methyltransferase</keyword>